<accession>W7AR46</accession>
<feature type="region of interest" description="Disordered" evidence="1">
    <location>
        <begin position="240"/>
        <end position="269"/>
    </location>
</feature>
<dbReference type="AlphaFoldDB" id="W7AR46"/>
<feature type="signal peptide" evidence="2">
    <location>
        <begin position="1"/>
        <end position="22"/>
    </location>
</feature>
<reference evidence="3 4" key="1">
    <citation type="submission" date="2013-02" db="EMBL/GenBank/DDBJ databases">
        <title>The Genome Sequence of Plasmodium inui San Antonio 1.</title>
        <authorList>
            <consortium name="The Broad Institute Genome Sequencing Platform"/>
            <consortium name="The Broad Institute Genome Sequencing Center for Infectious Disease"/>
            <person name="Neafsey D."/>
            <person name="Cheeseman I."/>
            <person name="Volkman S."/>
            <person name="Adams J."/>
            <person name="Walker B."/>
            <person name="Young S.K."/>
            <person name="Zeng Q."/>
            <person name="Gargeya S."/>
            <person name="Fitzgerald M."/>
            <person name="Haas B."/>
            <person name="Abouelleil A."/>
            <person name="Alvarado L."/>
            <person name="Arachchi H.M."/>
            <person name="Berlin A.M."/>
            <person name="Chapman S.B."/>
            <person name="Dewar J."/>
            <person name="Goldberg J."/>
            <person name="Griggs A."/>
            <person name="Gujja S."/>
            <person name="Hansen M."/>
            <person name="Howarth C."/>
            <person name="Imamovic A."/>
            <person name="Larimer J."/>
            <person name="McCowan C."/>
            <person name="Murphy C."/>
            <person name="Neiman D."/>
            <person name="Pearson M."/>
            <person name="Priest M."/>
            <person name="Roberts A."/>
            <person name="Saif S."/>
            <person name="Shea T."/>
            <person name="Sisk P."/>
            <person name="Sykes S."/>
            <person name="Wortman J."/>
            <person name="Nusbaum C."/>
            <person name="Birren B."/>
        </authorList>
    </citation>
    <scope>NUCLEOTIDE SEQUENCE [LARGE SCALE GENOMIC DNA]</scope>
    <source>
        <strain evidence="3 4">San Antonio 1</strain>
    </source>
</reference>
<sequence>MKGNGKIAFCALLLFTIFNIQARRSSRLLEGTTLRSAENNWNRRDMNPNHPCACNCKLKARNGSFKFINFGESRKTNYMKNVGHPSTMHLPARFSRHMPNKDSHKSGFPSLQKRSGLTLSLSMRGAMRCSFLFNRPDVFRWNYERRLNSAQKNCTSEGGNFVAPQKVESLPPHPVRYKYAPPWGQASTGTEYTGWGNITTRDFSLSALPRGGAALVSSPTVDPTSTIASISEVPHVGGNLYTPSVVDQRGTDDTSDPPRSATYGSPLRTTEGCSWVEAPADVCNRSGAKIGKRSGAQSVTESATQPSEGGRKRKPVLSEEAKRNMREKLAAIMRSKWRDPEFRKKMMRSFKKRGLEHNKKISEAVKNKWKNDMNYKQKTLDGQRRYFIRRYKNKEILPISDKTREKISKAMKQYWANRNKFAKTKINNLQHVQKRKKKHKKVWEDIYSLILNQKVGDFGGYQSSLHHNLSINLQAALS</sequence>
<dbReference type="VEuPathDB" id="PlasmoDB:C922_01553"/>
<evidence type="ECO:0000313" key="4">
    <source>
        <dbReference type="Proteomes" id="UP000030640"/>
    </source>
</evidence>
<dbReference type="Proteomes" id="UP000030640">
    <property type="component" value="Unassembled WGS sequence"/>
</dbReference>
<evidence type="ECO:0000313" key="3">
    <source>
        <dbReference type="EMBL" id="EUD67941.1"/>
    </source>
</evidence>
<feature type="compositionally biased region" description="Polar residues" evidence="1">
    <location>
        <begin position="295"/>
        <end position="307"/>
    </location>
</feature>
<dbReference type="RefSeq" id="XP_008815378.1">
    <property type="nucleotide sequence ID" value="XM_008817156.1"/>
</dbReference>
<evidence type="ECO:0000256" key="2">
    <source>
        <dbReference type="SAM" id="SignalP"/>
    </source>
</evidence>
<evidence type="ECO:0000256" key="1">
    <source>
        <dbReference type="SAM" id="MobiDB-lite"/>
    </source>
</evidence>
<evidence type="ECO:0008006" key="5">
    <source>
        <dbReference type="Google" id="ProtNLM"/>
    </source>
</evidence>
<dbReference type="GeneID" id="20036827"/>
<proteinExistence type="predicted"/>
<gene>
    <name evidence="3" type="ORF">C922_01553</name>
</gene>
<organism evidence="3 4">
    <name type="scientific">Plasmodium inui San Antonio 1</name>
    <dbReference type="NCBI Taxonomy" id="1237626"/>
    <lineage>
        <taxon>Eukaryota</taxon>
        <taxon>Sar</taxon>
        <taxon>Alveolata</taxon>
        <taxon>Apicomplexa</taxon>
        <taxon>Aconoidasida</taxon>
        <taxon>Haemosporida</taxon>
        <taxon>Plasmodiidae</taxon>
        <taxon>Plasmodium</taxon>
        <taxon>Plasmodium (Plasmodium)</taxon>
    </lineage>
</organism>
<feature type="chain" id="PRO_5004890897" description="Plasmodium RESA N-terminal domain-containing protein" evidence="2">
    <location>
        <begin position="23"/>
        <end position="478"/>
    </location>
</feature>
<feature type="region of interest" description="Disordered" evidence="1">
    <location>
        <begin position="287"/>
        <end position="323"/>
    </location>
</feature>
<dbReference type="EMBL" id="KI965464">
    <property type="protein sequence ID" value="EUD67941.1"/>
    <property type="molecule type" value="Genomic_DNA"/>
</dbReference>
<keyword evidence="4" id="KW-1185">Reference proteome</keyword>
<protein>
    <recommendedName>
        <fullName evidence="5">Plasmodium RESA N-terminal domain-containing protein</fullName>
    </recommendedName>
</protein>
<dbReference type="OrthoDB" id="385031at2759"/>
<name>W7AR46_9APIC</name>
<keyword evidence="2" id="KW-0732">Signal</keyword>